<dbReference type="KEGG" id="mig:Metig_0790"/>
<evidence type="ECO:0000313" key="2">
    <source>
        <dbReference type="Proteomes" id="UP000009227"/>
    </source>
</evidence>
<dbReference type="Proteomes" id="UP000009227">
    <property type="component" value="Chromosome"/>
</dbReference>
<dbReference type="RefSeq" id="WP_013798938.1">
    <property type="nucleotide sequence ID" value="NC_015562.1"/>
</dbReference>
<dbReference type="OrthoDB" id="61642at2157"/>
<sequence length="107" mass="12791">MDIDEVIKLISNAKEENFQKTKHFKIRYKCRNKKLPEESEFINILLTKKPVGILKQGVDKFKVYYELDEEYDMIVILSIKNTNPLKINLITVFPSKRSRRERDDDNK</sequence>
<evidence type="ECO:0000313" key="1">
    <source>
        <dbReference type="EMBL" id="AEF96335.1"/>
    </source>
</evidence>
<dbReference type="EMBL" id="CP002737">
    <property type="protein sequence ID" value="AEF96335.1"/>
    <property type="molecule type" value="Genomic_DNA"/>
</dbReference>
<dbReference type="GeneID" id="10643630"/>
<proteinExistence type="predicted"/>
<keyword evidence="2" id="KW-1185">Reference proteome</keyword>
<gene>
    <name evidence="1" type="ordered locus">Metig_0790</name>
</gene>
<dbReference type="AlphaFoldDB" id="F6BCX4"/>
<accession>F6BCX4</accession>
<name>F6BCX4_METIK</name>
<protein>
    <recommendedName>
        <fullName evidence="3">Phage-Barnase-EndoU-ColicinE5/D-RelE like nuclease 3 domain-containing protein</fullName>
    </recommendedName>
</protein>
<organism evidence="2">
    <name type="scientific">Methanotorris igneus (strain DSM 5666 / JCM 11834 / Kol 5)</name>
    <dbReference type="NCBI Taxonomy" id="880724"/>
    <lineage>
        <taxon>Archaea</taxon>
        <taxon>Methanobacteriati</taxon>
        <taxon>Methanobacteriota</taxon>
        <taxon>Methanomada group</taxon>
        <taxon>Methanococci</taxon>
        <taxon>Methanococcales</taxon>
        <taxon>Methanocaldococcaceae</taxon>
        <taxon>Methanotorris</taxon>
    </lineage>
</organism>
<evidence type="ECO:0008006" key="3">
    <source>
        <dbReference type="Google" id="ProtNLM"/>
    </source>
</evidence>
<reference evidence="1 2" key="1">
    <citation type="submission" date="2011-05" db="EMBL/GenBank/DDBJ databases">
        <title>Complete sequence of Methanotorris igneus Kol 5.</title>
        <authorList>
            <consortium name="US DOE Joint Genome Institute"/>
            <person name="Lucas S."/>
            <person name="Han J."/>
            <person name="Lapidus A."/>
            <person name="Cheng J.-F."/>
            <person name="Goodwin L."/>
            <person name="Pitluck S."/>
            <person name="Peters L."/>
            <person name="Mikhailova N."/>
            <person name="Chertkov O."/>
            <person name="Han C."/>
            <person name="Tapia R."/>
            <person name="Land M."/>
            <person name="Hauser L."/>
            <person name="Kyrpides N."/>
            <person name="Ivanova N."/>
            <person name="Pagani I."/>
            <person name="Sieprawska-Lupa M."/>
            <person name="Whitman W."/>
            <person name="Woyke T."/>
        </authorList>
    </citation>
    <scope>NUCLEOTIDE SEQUENCE [LARGE SCALE GENOMIC DNA]</scope>
    <source>
        <strain evidence="2">DSM 5666 / JCM 11834 / Kol 5</strain>
    </source>
</reference>
<dbReference type="HOGENOM" id="CLU_171545_0_0_2"/>